<evidence type="ECO:0000256" key="1">
    <source>
        <dbReference type="ARBA" id="ARBA00008645"/>
    </source>
</evidence>
<dbReference type="InterPro" id="IPR000073">
    <property type="entry name" value="AB_hydrolase_1"/>
</dbReference>
<dbReference type="GO" id="GO:0005739">
    <property type="term" value="C:mitochondrion"/>
    <property type="evidence" value="ECO:0007669"/>
    <property type="project" value="TreeGrafter"/>
</dbReference>
<comment type="catalytic activity">
    <reaction evidence="8">
        <text>1-octadecanoyl-2-(4Z,7Z,10Z,13Z,16Z,19Z-docosahexaenoyl)-sn-glycerol + H2O = 2-(4Z,7Z,10Z,13Z,16Z,19Z-docosahexaenoyl)-glycerol + octadecanoate + H(+)</text>
        <dbReference type="Rhea" id="RHEA:77107"/>
        <dbReference type="ChEBI" id="CHEBI:15377"/>
        <dbReference type="ChEBI" id="CHEBI:15378"/>
        <dbReference type="ChEBI" id="CHEBI:25629"/>
        <dbReference type="ChEBI" id="CHEBI:77129"/>
        <dbReference type="ChEBI" id="CHEBI:186738"/>
    </reaction>
</comment>
<comment type="caution">
    <text evidence="13">The sequence shown here is derived from an EMBL/GenBank/DDBJ whole genome shotgun (WGS) entry which is preliminary data.</text>
</comment>
<evidence type="ECO:0000256" key="9">
    <source>
        <dbReference type="ARBA" id="ARBA00048504"/>
    </source>
</evidence>
<comment type="similarity">
    <text evidence="1">Belongs to the AB hydrolase superfamily.</text>
</comment>
<keyword evidence="14" id="KW-1185">Reference proteome</keyword>
<organism evidence="13 14">
    <name type="scientific">Drosophila rubida</name>
    <dbReference type="NCBI Taxonomy" id="30044"/>
    <lineage>
        <taxon>Eukaryota</taxon>
        <taxon>Metazoa</taxon>
        <taxon>Ecdysozoa</taxon>
        <taxon>Arthropoda</taxon>
        <taxon>Hexapoda</taxon>
        <taxon>Insecta</taxon>
        <taxon>Pterygota</taxon>
        <taxon>Neoptera</taxon>
        <taxon>Endopterygota</taxon>
        <taxon>Diptera</taxon>
        <taxon>Brachycera</taxon>
        <taxon>Muscomorpha</taxon>
        <taxon>Ephydroidea</taxon>
        <taxon>Drosophilidae</taxon>
        <taxon>Drosophila</taxon>
    </lineage>
</organism>
<comment type="catalytic activity">
    <reaction evidence="11">
        <text>1-octadecanoyl-2-(5Z,8Z,11Z,14Z-eicosatetraenoyl)-sn-glycerol + H2O = 2-(5Z,8Z,11Z,14Z-eicosatetraenoyl)-glycerol + octadecanoate + H(+)</text>
        <dbReference type="Rhea" id="RHEA:38507"/>
        <dbReference type="ChEBI" id="CHEBI:15377"/>
        <dbReference type="ChEBI" id="CHEBI:15378"/>
        <dbReference type="ChEBI" id="CHEBI:25629"/>
        <dbReference type="ChEBI" id="CHEBI:52392"/>
        <dbReference type="ChEBI" id="CHEBI:75728"/>
    </reaction>
</comment>
<proteinExistence type="inferred from homology"/>
<evidence type="ECO:0000256" key="4">
    <source>
        <dbReference type="ARBA" id="ARBA00042703"/>
    </source>
</evidence>
<evidence type="ECO:0000256" key="7">
    <source>
        <dbReference type="ARBA" id="ARBA00044064"/>
    </source>
</evidence>
<evidence type="ECO:0000256" key="11">
    <source>
        <dbReference type="ARBA" id="ARBA00048919"/>
    </source>
</evidence>
<dbReference type="GO" id="GO:0052689">
    <property type="term" value="F:carboxylic ester hydrolase activity"/>
    <property type="evidence" value="ECO:0007669"/>
    <property type="project" value="TreeGrafter"/>
</dbReference>
<dbReference type="EMBL" id="JAJJHW010000095">
    <property type="protein sequence ID" value="KAH8387237.1"/>
    <property type="molecule type" value="Genomic_DNA"/>
</dbReference>
<feature type="domain" description="AB hydrolase-1" evidence="12">
    <location>
        <begin position="30"/>
        <end position="269"/>
    </location>
</feature>
<protein>
    <recommendedName>
        <fullName evidence="7">sn-1-specific diacylglycerol lipase ABHD11</fullName>
        <ecNumber evidence="3">3.1.1.116</ecNumber>
    </recommendedName>
    <alternativeName>
        <fullName evidence="4">Alpha/beta hydrolase domain-containing protein 11</fullName>
    </alternativeName>
</protein>
<accession>A0AAD4PRW9</accession>
<comment type="catalytic activity">
    <reaction evidence="10">
        <text>1-octadecanoyl-2-(9Z-octadecenoyl)-sn-glycerol + H2O = 2-(9Z-octadecenoyl)-glycerol + octadecanoate + H(+)</text>
        <dbReference type="Rhea" id="RHEA:77103"/>
        <dbReference type="ChEBI" id="CHEBI:15377"/>
        <dbReference type="ChEBI" id="CHEBI:15378"/>
        <dbReference type="ChEBI" id="CHEBI:25629"/>
        <dbReference type="ChEBI" id="CHEBI:73990"/>
        <dbReference type="ChEBI" id="CHEBI:75468"/>
    </reaction>
</comment>
<evidence type="ECO:0000256" key="5">
    <source>
        <dbReference type="ARBA" id="ARBA00043667"/>
    </source>
</evidence>
<sequence length="282" mass="31706">QRHYAISKATPIAMSFELFVTPNTDVRKSPLIIMHGLFGSKQNWRSVGRAIARETNRRVYTVDLRNHGESPHADVHNSAGMTADLSAFLTDNSISKACLMGHSMGGRAVMHFALYNAPLVDRLIVVDISPVSMPKTIGEMNTIMRGMLEVSLPSDMSLSVGRQKAKEILLKSIGRDSVDFIMLNLRKHPRTGEFYWACNVKVLRHSLNGFLDYGRNIHNKGPFLGPTSFICGKKSPYMDPNDWPEVLHFFPNASMNWLPTGHLVHLEKPKEFIKITTEFLNS</sequence>
<gene>
    <name evidence="13" type="ORF">KR093_005746</name>
</gene>
<evidence type="ECO:0000256" key="3">
    <source>
        <dbReference type="ARBA" id="ARBA00026104"/>
    </source>
</evidence>
<dbReference type="PANTHER" id="PTHR46118">
    <property type="entry name" value="PROTEIN ABHD11"/>
    <property type="match status" value="1"/>
</dbReference>
<dbReference type="Gene3D" id="3.40.50.1820">
    <property type="entry name" value="alpha/beta hydrolase"/>
    <property type="match status" value="1"/>
</dbReference>
<keyword evidence="2" id="KW-0378">Hydrolase</keyword>
<evidence type="ECO:0000259" key="12">
    <source>
        <dbReference type="Pfam" id="PF00561"/>
    </source>
</evidence>
<name>A0AAD4PRW9_9MUSC</name>
<evidence type="ECO:0000313" key="13">
    <source>
        <dbReference type="EMBL" id="KAH8387237.1"/>
    </source>
</evidence>
<dbReference type="InterPro" id="IPR029058">
    <property type="entry name" value="AB_hydrolase_fold"/>
</dbReference>
<comment type="catalytic activity">
    <reaction evidence="9">
        <text>1,2-didecanoylglycerol + H2O = decanoylglycerol + decanoate + H(+)</text>
        <dbReference type="Rhea" id="RHEA:48596"/>
        <dbReference type="ChEBI" id="CHEBI:11152"/>
        <dbReference type="ChEBI" id="CHEBI:15377"/>
        <dbReference type="ChEBI" id="CHEBI:15378"/>
        <dbReference type="ChEBI" id="CHEBI:27689"/>
        <dbReference type="ChEBI" id="CHEBI:90605"/>
    </reaction>
</comment>
<reference evidence="13" key="1">
    <citation type="journal article" date="2021" name="Mol. Ecol. Resour.">
        <title>Phylogenomic analyses of the genus Drosophila reveals genomic signals of climate adaptation.</title>
        <authorList>
            <person name="Li F."/>
            <person name="Rane R.V."/>
            <person name="Luria V."/>
            <person name="Xiong Z."/>
            <person name="Chen J."/>
            <person name="Li Z."/>
            <person name="Catullo R.A."/>
            <person name="Griffin P.C."/>
            <person name="Schiffer M."/>
            <person name="Pearce S."/>
            <person name="Lee S.F."/>
            <person name="McElroy K."/>
            <person name="Stocker A."/>
            <person name="Shirriffs J."/>
            <person name="Cockerell F."/>
            <person name="Coppin C."/>
            <person name="Sgro C.M."/>
            <person name="Karger A."/>
            <person name="Cain J.W."/>
            <person name="Weber J.A."/>
            <person name="Santpere G."/>
            <person name="Kirschner M.W."/>
            <person name="Hoffmann A.A."/>
            <person name="Oakeshott J.G."/>
            <person name="Zhang G."/>
        </authorList>
    </citation>
    <scope>NUCLEOTIDE SEQUENCE</scope>
    <source>
        <strain evidence="13">BGI-SZ-2011g</strain>
    </source>
</reference>
<dbReference type="SUPFAM" id="SSF53474">
    <property type="entry name" value="alpha/beta-Hydrolases"/>
    <property type="match status" value="1"/>
</dbReference>
<evidence type="ECO:0000313" key="14">
    <source>
        <dbReference type="Proteomes" id="UP001200034"/>
    </source>
</evidence>
<feature type="non-terminal residue" evidence="13">
    <location>
        <position position="1"/>
    </location>
</feature>
<evidence type="ECO:0000256" key="10">
    <source>
        <dbReference type="ARBA" id="ARBA00048513"/>
    </source>
</evidence>
<comment type="catalytic activity">
    <reaction evidence="5">
        <text>a 1,2-diacyl-sn-glycerol + H2O = a 2-acylglycerol + a fatty acid + H(+)</text>
        <dbReference type="Rhea" id="RHEA:33275"/>
        <dbReference type="ChEBI" id="CHEBI:15377"/>
        <dbReference type="ChEBI" id="CHEBI:15378"/>
        <dbReference type="ChEBI" id="CHEBI:17389"/>
        <dbReference type="ChEBI" id="CHEBI:17815"/>
        <dbReference type="ChEBI" id="CHEBI:28868"/>
        <dbReference type="EC" id="3.1.1.116"/>
    </reaction>
</comment>
<dbReference type="Pfam" id="PF00561">
    <property type="entry name" value="Abhydrolase_1"/>
    <property type="match status" value="1"/>
</dbReference>
<dbReference type="EC" id="3.1.1.116" evidence="3"/>
<comment type="catalytic activity">
    <reaction evidence="6">
        <text>a 1,3-diacyl-sn-glycerol + H2O = a 1-acyl-sn-glycerol + a fatty acid + H(+)</text>
        <dbReference type="Rhea" id="RHEA:38503"/>
        <dbReference type="ChEBI" id="CHEBI:15377"/>
        <dbReference type="ChEBI" id="CHEBI:15378"/>
        <dbReference type="ChEBI" id="CHEBI:28868"/>
        <dbReference type="ChEBI" id="CHEBI:64683"/>
        <dbReference type="ChEBI" id="CHEBI:77272"/>
    </reaction>
</comment>
<dbReference type="Proteomes" id="UP001200034">
    <property type="component" value="Unassembled WGS sequence"/>
</dbReference>
<evidence type="ECO:0000256" key="2">
    <source>
        <dbReference type="ARBA" id="ARBA00022801"/>
    </source>
</evidence>
<evidence type="ECO:0000256" key="6">
    <source>
        <dbReference type="ARBA" id="ARBA00043742"/>
    </source>
</evidence>
<dbReference type="PANTHER" id="PTHR46118:SF4">
    <property type="entry name" value="PROTEIN ABHD11"/>
    <property type="match status" value="1"/>
</dbReference>
<dbReference type="AlphaFoldDB" id="A0AAD4PRW9"/>
<evidence type="ECO:0000256" key="8">
    <source>
        <dbReference type="ARBA" id="ARBA00048283"/>
    </source>
</evidence>